<dbReference type="EMBL" id="AZBU02000006">
    <property type="protein sequence ID" value="TKR73973.1"/>
    <property type="molecule type" value="Genomic_DNA"/>
</dbReference>
<dbReference type="Proteomes" id="UP000298663">
    <property type="component" value="Unassembled WGS sequence"/>
</dbReference>
<keyword evidence="2" id="KW-1185">Reference proteome</keyword>
<name>A0A4U5MX45_STECR</name>
<accession>A0A4U5MX45</accession>
<gene>
    <name evidence="1" type="ORF">L596_021208</name>
</gene>
<proteinExistence type="predicted"/>
<evidence type="ECO:0000313" key="1">
    <source>
        <dbReference type="EMBL" id="TKR73973.1"/>
    </source>
</evidence>
<reference evidence="1 2" key="2">
    <citation type="journal article" date="2019" name="G3 (Bethesda)">
        <title>Hybrid Assembly of the Genome of the Entomopathogenic Nematode Steinernema carpocapsae Identifies the X-Chromosome.</title>
        <authorList>
            <person name="Serra L."/>
            <person name="Macchietto M."/>
            <person name="Macias-Munoz A."/>
            <person name="McGill C.J."/>
            <person name="Rodriguez I.M."/>
            <person name="Rodriguez B."/>
            <person name="Murad R."/>
            <person name="Mortazavi A."/>
        </authorList>
    </citation>
    <scope>NUCLEOTIDE SEQUENCE [LARGE SCALE GENOMIC DNA]</scope>
    <source>
        <strain evidence="1 2">ALL</strain>
    </source>
</reference>
<organism evidence="1 2">
    <name type="scientific">Steinernema carpocapsae</name>
    <name type="common">Entomopathogenic nematode</name>
    <dbReference type="NCBI Taxonomy" id="34508"/>
    <lineage>
        <taxon>Eukaryota</taxon>
        <taxon>Metazoa</taxon>
        <taxon>Ecdysozoa</taxon>
        <taxon>Nematoda</taxon>
        <taxon>Chromadorea</taxon>
        <taxon>Rhabditida</taxon>
        <taxon>Tylenchina</taxon>
        <taxon>Panagrolaimomorpha</taxon>
        <taxon>Strongyloidoidea</taxon>
        <taxon>Steinernematidae</taxon>
        <taxon>Steinernema</taxon>
    </lineage>
</organism>
<sequence>MDVTINAVIACPKWKTSIIRKVVLFRGYTYASLAVVPFGSSVSRYLKLGTDRPTVNFWFLRKAAPEPHVVVFLKGHPCGPVFDLLIP</sequence>
<protein>
    <submittedName>
        <fullName evidence="1">Uncharacterized protein</fullName>
    </submittedName>
</protein>
<reference evidence="1 2" key="1">
    <citation type="journal article" date="2015" name="Genome Biol.">
        <title>Comparative genomics of Steinernema reveals deeply conserved gene regulatory networks.</title>
        <authorList>
            <person name="Dillman A.R."/>
            <person name="Macchietto M."/>
            <person name="Porter C.F."/>
            <person name="Rogers A."/>
            <person name="Williams B."/>
            <person name="Antoshechkin I."/>
            <person name="Lee M.M."/>
            <person name="Goodwin Z."/>
            <person name="Lu X."/>
            <person name="Lewis E.E."/>
            <person name="Goodrich-Blair H."/>
            <person name="Stock S.P."/>
            <person name="Adams B.J."/>
            <person name="Sternberg P.W."/>
            <person name="Mortazavi A."/>
        </authorList>
    </citation>
    <scope>NUCLEOTIDE SEQUENCE [LARGE SCALE GENOMIC DNA]</scope>
    <source>
        <strain evidence="1 2">ALL</strain>
    </source>
</reference>
<evidence type="ECO:0000313" key="2">
    <source>
        <dbReference type="Proteomes" id="UP000298663"/>
    </source>
</evidence>
<comment type="caution">
    <text evidence="1">The sequence shown here is derived from an EMBL/GenBank/DDBJ whole genome shotgun (WGS) entry which is preliminary data.</text>
</comment>
<dbReference type="AlphaFoldDB" id="A0A4U5MX45"/>